<keyword evidence="3" id="KW-0507">mRNA processing</keyword>
<evidence type="ECO:0000256" key="1">
    <source>
        <dbReference type="ARBA" id="ARBA00005544"/>
    </source>
</evidence>
<organism evidence="8 9">
    <name type="scientific">Metschnikowia aff. pulcherrima</name>
    <dbReference type="NCBI Taxonomy" id="2163413"/>
    <lineage>
        <taxon>Eukaryota</taxon>
        <taxon>Fungi</taxon>
        <taxon>Dikarya</taxon>
        <taxon>Ascomycota</taxon>
        <taxon>Saccharomycotina</taxon>
        <taxon>Pichiomycetes</taxon>
        <taxon>Metschnikowiaceae</taxon>
        <taxon>Metschnikowia</taxon>
    </lineage>
</organism>
<dbReference type="InterPro" id="IPR002483">
    <property type="entry name" value="PWI_dom"/>
</dbReference>
<evidence type="ECO:0000256" key="3">
    <source>
        <dbReference type="ARBA" id="ARBA00022728"/>
    </source>
</evidence>
<sequence>MSEIKLVAPFTASNGHHKLILDLIKHTPAPISGPVPVFQIPVRLDVDVTAIIGRNGRKMPENGNENILRGSGNMHTESDSLEDSAEDAEADETPPSYMELSAFQPRNRLEQVTTIFLQDFPALRPKQVDRVFSKVASACPLDHGKEYRFSLITESINDTRGVFLRFSTVKVTQWARQTFPTLFPNITTIFDESLADLAEDTDTKTPDLLSLGGLAAEIAAIFANKKLYSRRSGRSGTEDLDEVMQYYRTYKVENSELVEVPKELKEVIVRDIIKFRAKVLTIEREARKKEIEKERRKAKLRLTLIFEGIRASGVNAENEMQTDDKDTAETTNPLDHLSDEEYEKHLAAEAKAQLEAQFVAQHKEMRKLEQNEKAALLEKLHTVRGYEQALMENKLALMDEYKAVQDHGVQEPVIMHDSGFSSVGAKMKLYYNNHGEYIRIRSHERNKEEALDDADRTEEFKSLDQPKNAPIFAATISNTKQASKILKQEQSNPSSIVNVVVSTFSEGELAAVKEKIGSLIEEFLGIREDVLIEFIYEFVLENNLDSREELIAELQETLDEDSTTVVEQLHEYIASVAEHKGP</sequence>
<protein>
    <recommendedName>
        <fullName evidence="2">U1 small nuclear ribonucleoprotein component SNU71</fullName>
    </recommendedName>
</protein>
<evidence type="ECO:0000313" key="8">
    <source>
        <dbReference type="EMBL" id="QBM88454.1"/>
    </source>
</evidence>
<keyword evidence="5" id="KW-0175">Coiled coil</keyword>
<dbReference type="GO" id="GO:0005681">
    <property type="term" value="C:spliceosomal complex"/>
    <property type="evidence" value="ECO:0007669"/>
    <property type="project" value="UniProtKB-KW"/>
</dbReference>
<dbReference type="Proteomes" id="UP000292447">
    <property type="component" value="Chromosome III"/>
</dbReference>
<evidence type="ECO:0000259" key="7">
    <source>
        <dbReference type="Pfam" id="PF01480"/>
    </source>
</evidence>
<dbReference type="EMBL" id="CP034458">
    <property type="protein sequence ID" value="QBM88454.1"/>
    <property type="molecule type" value="Genomic_DNA"/>
</dbReference>
<dbReference type="Gene3D" id="1.20.1390.10">
    <property type="entry name" value="PWI domain"/>
    <property type="match status" value="1"/>
</dbReference>
<feature type="compositionally biased region" description="Acidic residues" evidence="6">
    <location>
        <begin position="79"/>
        <end position="92"/>
    </location>
</feature>
<name>A0A4P6XRP7_9ASCO</name>
<evidence type="ECO:0000256" key="4">
    <source>
        <dbReference type="ARBA" id="ARBA00025004"/>
    </source>
</evidence>
<feature type="coiled-coil region" evidence="5">
    <location>
        <begin position="351"/>
        <end position="379"/>
    </location>
</feature>
<evidence type="ECO:0000256" key="5">
    <source>
        <dbReference type="SAM" id="Coils"/>
    </source>
</evidence>
<accession>A0A4P6XRP7</accession>
<evidence type="ECO:0000256" key="2">
    <source>
        <dbReference type="ARBA" id="ARBA00014280"/>
    </source>
</evidence>
<keyword evidence="9" id="KW-1185">Reference proteome</keyword>
<dbReference type="Pfam" id="PF01480">
    <property type="entry name" value="PWI"/>
    <property type="match status" value="1"/>
</dbReference>
<keyword evidence="3" id="KW-0747">Spliceosome</keyword>
<gene>
    <name evidence="8" type="primary">MPUL0C04220</name>
    <name evidence="8" type="ORF">METSCH_C04220</name>
</gene>
<dbReference type="AlphaFoldDB" id="A0A4P6XRP7"/>
<comment type="similarity">
    <text evidence="1">Belongs to the SNU71 family.</text>
</comment>
<proteinExistence type="inferred from homology"/>
<feature type="domain" description="PWI" evidence="7">
    <location>
        <begin position="516"/>
        <end position="578"/>
    </location>
</feature>
<comment type="function">
    <text evidence="4">Component of the U1 snRNP particle, which recognizes and binds the 5'-splice site of pre-mRNA. Together with other non-snRNP factors, U1 snRNP forms the spliceosomal commitment complex, that targets pre-mRNA to the splicing pathway.</text>
</comment>
<evidence type="ECO:0000256" key="6">
    <source>
        <dbReference type="SAM" id="MobiDB-lite"/>
    </source>
</evidence>
<keyword evidence="3" id="KW-0508">mRNA splicing</keyword>
<evidence type="ECO:0000313" key="9">
    <source>
        <dbReference type="Proteomes" id="UP000292447"/>
    </source>
</evidence>
<reference evidence="9" key="1">
    <citation type="submission" date="2019-03" db="EMBL/GenBank/DDBJ databases">
        <title>Snf2 controls pulcherriminic acid biosynthesis and connects pigmentation and antifungal activity of the yeast Metschnikowia pulcherrima.</title>
        <authorList>
            <person name="Gore-Lloyd D."/>
            <person name="Sumann I."/>
            <person name="Brachmann A.O."/>
            <person name="Schneeberger K."/>
            <person name="Ortiz-Merino R.A."/>
            <person name="Moreno-Beltran M."/>
            <person name="Schlaefli M."/>
            <person name="Kirner P."/>
            <person name="Santos Kron A."/>
            <person name="Wolfe K.H."/>
            <person name="Piel J."/>
            <person name="Ahrens C.H."/>
            <person name="Henk D."/>
            <person name="Freimoser F.M."/>
        </authorList>
    </citation>
    <scope>NUCLEOTIDE SEQUENCE [LARGE SCALE GENOMIC DNA]</scope>
    <source>
        <strain evidence="9">APC 1.2</strain>
    </source>
</reference>
<feature type="region of interest" description="Disordered" evidence="6">
    <location>
        <begin position="55"/>
        <end position="94"/>
    </location>
</feature>
<dbReference type="STRING" id="2163413.A0A4P6XRP7"/>